<sequence length="170" mass="17827">MTTRATSRTALTLAVLALLASCGTTATPPGGPTTMEPTSSAAPGNDARAAQHRTLAILEQVYDQLQAPDTPPLAEQAAPGAEAVCTLDESDPAMAWTEMVFLTVDSPATQARLAREWLAAEGYEQTQSRQGGTITSHLFDGYTVTVAEWPDGRVELNVESPCLAAPADGR</sequence>
<feature type="chain" id="PRO_5023887762" evidence="2">
    <location>
        <begin position="27"/>
        <end position="170"/>
    </location>
</feature>
<dbReference type="KEGG" id="serw:FY030_00620"/>
<dbReference type="Proteomes" id="UP000326546">
    <property type="component" value="Chromosome"/>
</dbReference>
<feature type="region of interest" description="Disordered" evidence="1">
    <location>
        <begin position="26"/>
        <end position="45"/>
    </location>
</feature>
<feature type="compositionally biased region" description="Low complexity" evidence="1">
    <location>
        <begin position="26"/>
        <end position="38"/>
    </location>
</feature>
<keyword evidence="2" id="KW-0732">Signal</keyword>
<proteinExistence type="predicted"/>
<name>A0A5J6V3A4_9MICO</name>
<evidence type="ECO:0000256" key="1">
    <source>
        <dbReference type="SAM" id="MobiDB-lite"/>
    </source>
</evidence>
<organism evidence="3 4">
    <name type="scientific">Ornithinimicrobium pratense</name>
    <dbReference type="NCBI Taxonomy" id="2593973"/>
    <lineage>
        <taxon>Bacteria</taxon>
        <taxon>Bacillati</taxon>
        <taxon>Actinomycetota</taxon>
        <taxon>Actinomycetes</taxon>
        <taxon>Micrococcales</taxon>
        <taxon>Ornithinimicrobiaceae</taxon>
        <taxon>Ornithinimicrobium</taxon>
    </lineage>
</organism>
<evidence type="ECO:0000313" key="4">
    <source>
        <dbReference type="Proteomes" id="UP000326546"/>
    </source>
</evidence>
<dbReference type="AlphaFoldDB" id="A0A5J6V3A4"/>
<keyword evidence="4" id="KW-1185">Reference proteome</keyword>
<evidence type="ECO:0000313" key="3">
    <source>
        <dbReference type="EMBL" id="QFG67423.1"/>
    </source>
</evidence>
<evidence type="ECO:0000256" key="2">
    <source>
        <dbReference type="SAM" id="SignalP"/>
    </source>
</evidence>
<dbReference type="OrthoDB" id="4870660at2"/>
<dbReference type="PROSITE" id="PS51257">
    <property type="entry name" value="PROKAR_LIPOPROTEIN"/>
    <property type="match status" value="1"/>
</dbReference>
<dbReference type="RefSeq" id="WP_158059821.1">
    <property type="nucleotide sequence ID" value="NZ_CP044427.1"/>
</dbReference>
<accession>A0A5J6V3A4</accession>
<feature type="signal peptide" evidence="2">
    <location>
        <begin position="1"/>
        <end position="26"/>
    </location>
</feature>
<gene>
    <name evidence="3" type="ORF">FY030_00620</name>
</gene>
<dbReference type="EMBL" id="CP044427">
    <property type="protein sequence ID" value="QFG67423.1"/>
    <property type="molecule type" value="Genomic_DNA"/>
</dbReference>
<reference evidence="3 4" key="1">
    <citation type="submission" date="2019-09" db="EMBL/GenBank/DDBJ databases">
        <title>Serinicoccus pratensis sp. nov., isolated from meadow soil.</title>
        <authorList>
            <person name="Zhang W."/>
        </authorList>
    </citation>
    <scope>NUCLEOTIDE SEQUENCE [LARGE SCALE GENOMIC DNA]</scope>
    <source>
        <strain evidence="3 4">W204</strain>
    </source>
</reference>
<protein>
    <submittedName>
        <fullName evidence="3">Uncharacterized protein</fullName>
    </submittedName>
</protein>